<comment type="caution">
    <text evidence="3">The sequence shown here is derived from an EMBL/GenBank/DDBJ whole genome shotgun (WGS) entry which is preliminary data.</text>
</comment>
<evidence type="ECO:0000313" key="4">
    <source>
        <dbReference type="Proteomes" id="UP000266841"/>
    </source>
</evidence>
<evidence type="ECO:0000256" key="1">
    <source>
        <dbReference type="SAM" id="MobiDB-lite"/>
    </source>
</evidence>
<dbReference type="Proteomes" id="UP000266841">
    <property type="component" value="Unassembled WGS sequence"/>
</dbReference>
<name>K0RSZ0_THAOC</name>
<evidence type="ECO:0000313" key="3">
    <source>
        <dbReference type="EMBL" id="EJK56963.1"/>
    </source>
</evidence>
<sequence length="111" mass="12002">MRAMNDRLATLGAGLALCLRLGRTPCVPSHASSAGRVQLENRQSDLRQGQPTQFDSKHPLVRGGPLTVHARQVISQAHGRVTLWFASTPPRQVLSPDRGGCLHDLTQSSLS</sequence>
<organism evidence="3 4">
    <name type="scientific">Thalassiosira oceanica</name>
    <name type="common">Marine diatom</name>
    <dbReference type="NCBI Taxonomy" id="159749"/>
    <lineage>
        <taxon>Eukaryota</taxon>
        <taxon>Sar</taxon>
        <taxon>Stramenopiles</taxon>
        <taxon>Ochrophyta</taxon>
        <taxon>Bacillariophyta</taxon>
        <taxon>Coscinodiscophyceae</taxon>
        <taxon>Thalassiosirophycidae</taxon>
        <taxon>Thalassiosirales</taxon>
        <taxon>Thalassiosiraceae</taxon>
        <taxon>Thalassiosira</taxon>
    </lineage>
</organism>
<feature type="chain" id="PRO_5005353127" description="Secreted protein" evidence="2">
    <location>
        <begin position="25"/>
        <end position="111"/>
    </location>
</feature>
<gene>
    <name evidence="3" type="ORF">THAOC_23048</name>
</gene>
<protein>
    <recommendedName>
        <fullName evidence="5">Secreted protein</fullName>
    </recommendedName>
</protein>
<feature type="region of interest" description="Disordered" evidence="1">
    <location>
        <begin position="29"/>
        <end position="61"/>
    </location>
</feature>
<evidence type="ECO:0000256" key="2">
    <source>
        <dbReference type="SAM" id="SignalP"/>
    </source>
</evidence>
<feature type="signal peptide" evidence="2">
    <location>
        <begin position="1"/>
        <end position="24"/>
    </location>
</feature>
<keyword evidence="4" id="KW-1185">Reference proteome</keyword>
<accession>K0RSZ0</accession>
<evidence type="ECO:0008006" key="5">
    <source>
        <dbReference type="Google" id="ProtNLM"/>
    </source>
</evidence>
<reference evidence="3 4" key="1">
    <citation type="journal article" date="2012" name="Genome Biol.">
        <title>Genome and low-iron response of an oceanic diatom adapted to chronic iron limitation.</title>
        <authorList>
            <person name="Lommer M."/>
            <person name="Specht M."/>
            <person name="Roy A.S."/>
            <person name="Kraemer L."/>
            <person name="Andreson R."/>
            <person name="Gutowska M.A."/>
            <person name="Wolf J."/>
            <person name="Bergner S.V."/>
            <person name="Schilhabel M.B."/>
            <person name="Klostermeier U.C."/>
            <person name="Beiko R.G."/>
            <person name="Rosenstiel P."/>
            <person name="Hippler M."/>
            <person name="Laroche J."/>
        </authorList>
    </citation>
    <scope>NUCLEOTIDE SEQUENCE [LARGE SCALE GENOMIC DNA]</scope>
    <source>
        <strain evidence="3 4">CCMP1005</strain>
    </source>
</reference>
<dbReference type="AlphaFoldDB" id="K0RSZ0"/>
<dbReference type="EMBL" id="AGNL01030022">
    <property type="protein sequence ID" value="EJK56963.1"/>
    <property type="molecule type" value="Genomic_DNA"/>
</dbReference>
<keyword evidence="2" id="KW-0732">Signal</keyword>
<proteinExistence type="predicted"/>